<gene>
    <name evidence="9" type="ORF">GY22_03395</name>
</gene>
<evidence type="ECO:0000256" key="4">
    <source>
        <dbReference type="ARBA" id="ARBA00022989"/>
    </source>
</evidence>
<keyword evidence="2" id="KW-1003">Cell membrane</keyword>
<sequence>MIDRRDVGSWLEGPGTGRQQYPGQRLGRPEHGPGSVGRVGRRIVALVVDWFLCWGLAEWLVPQWNEQGLMTLAFLFVLNVLLVGATGHTPGHLLLGLQVQALAGRPAGFARAAVRSLLLCLVIPAVVFDPDQRGLHDRAAETILVRTR</sequence>
<dbReference type="InterPro" id="IPR016795">
    <property type="entry name" value="UCP021697"/>
</dbReference>
<dbReference type="RefSeq" id="WP_035924043.1">
    <property type="nucleotide sequence ID" value="NZ_JSUH01000002.1"/>
</dbReference>
<organism evidence="9 10">
    <name type="scientific">Kocuria rosea subsp. polaris</name>
    <dbReference type="NCBI Taxonomy" id="136273"/>
    <lineage>
        <taxon>Bacteria</taxon>
        <taxon>Bacillati</taxon>
        <taxon>Actinomycetota</taxon>
        <taxon>Actinomycetes</taxon>
        <taxon>Micrococcales</taxon>
        <taxon>Micrococcaceae</taxon>
        <taxon>Kocuria</taxon>
    </lineage>
</organism>
<dbReference type="InterPro" id="IPR051791">
    <property type="entry name" value="Pra-immunoreactive"/>
</dbReference>
<evidence type="ECO:0000256" key="6">
    <source>
        <dbReference type="SAM" id="MobiDB-lite"/>
    </source>
</evidence>
<dbReference type="PANTHER" id="PTHR36115">
    <property type="entry name" value="PROLINE-RICH ANTIGEN HOMOLOG-RELATED"/>
    <property type="match status" value="1"/>
</dbReference>
<dbReference type="EMBL" id="JSUH01000002">
    <property type="protein sequence ID" value="KHD98714.1"/>
    <property type="molecule type" value="Genomic_DNA"/>
</dbReference>
<proteinExistence type="predicted"/>
<feature type="transmembrane region" description="Helical" evidence="7">
    <location>
        <begin position="68"/>
        <end position="88"/>
    </location>
</feature>
<reference evidence="9 10" key="1">
    <citation type="journal article" date="2003" name="Int. J. Syst. Evol. Microbiol.">
        <title>Kocuria polaris sp. nov., an orange-pigmented psychrophilic bacterium isolated from an Antarctic cyanobacterial mat sample.</title>
        <authorList>
            <person name="Reddy G.S."/>
            <person name="Prakash J.S."/>
            <person name="Prabahar V."/>
            <person name="Matsumoto G.I."/>
            <person name="Stackebrandt E."/>
            <person name="Shivaji S."/>
        </authorList>
    </citation>
    <scope>NUCLEOTIDE SEQUENCE [LARGE SCALE GENOMIC DNA]</scope>
    <source>
        <strain evidence="9 10">CMS 76or</strain>
    </source>
</reference>
<dbReference type="Proteomes" id="UP000030466">
    <property type="component" value="Unassembled WGS sequence"/>
</dbReference>
<keyword evidence="5 7" id="KW-0472">Membrane</keyword>
<evidence type="ECO:0000256" key="1">
    <source>
        <dbReference type="ARBA" id="ARBA00004651"/>
    </source>
</evidence>
<evidence type="ECO:0000256" key="3">
    <source>
        <dbReference type="ARBA" id="ARBA00022692"/>
    </source>
</evidence>
<feature type="region of interest" description="Disordered" evidence="6">
    <location>
        <begin position="1"/>
        <end position="33"/>
    </location>
</feature>
<dbReference type="Pfam" id="PF06271">
    <property type="entry name" value="RDD"/>
    <property type="match status" value="1"/>
</dbReference>
<dbReference type="PIRSF" id="PIRSF021697">
    <property type="entry name" value="UCP021697"/>
    <property type="match status" value="1"/>
</dbReference>
<keyword evidence="3 7" id="KW-0812">Transmembrane</keyword>
<evidence type="ECO:0000259" key="8">
    <source>
        <dbReference type="Pfam" id="PF06271"/>
    </source>
</evidence>
<evidence type="ECO:0000256" key="7">
    <source>
        <dbReference type="SAM" id="Phobius"/>
    </source>
</evidence>
<comment type="subcellular location">
    <subcellularLocation>
        <location evidence="1">Cell membrane</location>
        <topology evidence="1">Multi-pass membrane protein</topology>
    </subcellularLocation>
</comment>
<dbReference type="InterPro" id="IPR010432">
    <property type="entry name" value="RDD"/>
</dbReference>
<dbReference type="GO" id="GO:0005886">
    <property type="term" value="C:plasma membrane"/>
    <property type="evidence" value="ECO:0007669"/>
    <property type="project" value="UniProtKB-SubCell"/>
</dbReference>
<comment type="caution">
    <text evidence="9">The sequence shown here is derived from an EMBL/GenBank/DDBJ whole genome shotgun (WGS) entry which is preliminary data.</text>
</comment>
<dbReference type="AlphaFoldDB" id="A0A0A6VY13"/>
<evidence type="ECO:0000313" key="10">
    <source>
        <dbReference type="Proteomes" id="UP000030466"/>
    </source>
</evidence>
<keyword evidence="4 7" id="KW-1133">Transmembrane helix</keyword>
<feature type="transmembrane region" description="Helical" evidence="7">
    <location>
        <begin position="108"/>
        <end position="128"/>
    </location>
</feature>
<evidence type="ECO:0000313" key="9">
    <source>
        <dbReference type="EMBL" id="KHD98714.1"/>
    </source>
</evidence>
<accession>A0A0A6VY13</accession>
<evidence type="ECO:0000256" key="5">
    <source>
        <dbReference type="ARBA" id="ARBA00023136"/>
    </source>
</evidence>
<dbReference type="PANTHER" id="PTHR36115:SF6">
    <property type="entry name" value="PROLINE-RICH ANTIGEN HOMOLOG"/>
    <property type="match status" value="1"/>
</dbReference>
<dbReference type="OrthoDB" id="5187110at2"/>
<keyword evidence="10" id="KW-1185">Reference proteome</keyword>
<evidence type="ECO:0000256" key="2">
    <source>
        <dbReference type="ARBA" id="ARBA00022475"/>
    </source>
</evidence>
<protein>
    <submittedName>
        <fullName evidence="9">Transporter</fullName>
    </submittedName>
</protein>
<feature type="domain" description="RDD" evidence="8">
    <location>
        <begin position="68"/>
        <end position="140"/>
    </location>
</feature>
<name>A0A0A6VY13_KOCRO</name>